<dbReference type="PANTHER" id="PTHR33490">
    <property type="entry name" value="BLR5614 PROTEIN-RELATED"/>
    <property type="match status" value="1"/>
</dbReference>
<name>A0ABS4BSX9_9FLAO</name>
<evidence type="ECO:0000259" key="2">
    <source>
        <dbReference type="SMART" id="SM00460"/>
    </source>
</evidence>
<accession>A0ABS4BSX9</accession>
<dbReference type="Pfam" id="PF01841">
    <property type="entry name" value="Transglut_core"/>
    <property type="match status" value="1"/>
</dbReference>
<dbReference type="InterPro" id="IPR038765">
    <property type="entry name" value="Papain-like_cys_pep_sf"/>
</dbReference>
<sequence length="326" mass="37556">MATFYIKHITKFSYSNNVIDGANLIRLYPINDQYQKVNSHFISVTNNPFVESFNDFYNNRVGTFLITEQHDELTITSDVEVVTYDKLFPEDTIDLKTQWEELKTKKYDADIIDFIKPTPFSGSEDILNLIASKNLYEKTPTKVVLELCEYVYNNFNYIKGVTDVDSTIDDVWKLKAGVCQDFTNILLQMVKMCGIPARYVSGYICPAEDNTRGLGATHAWIEAYIPFYGWFGVDPTNNAIANENHVRLAVGRNYADCSPVKGVFKRKVDSDLFVKVEISSTKNKESYELPPNTFSDSKTHNSYQQNLDRIQHQQQQLHQNQQQQQQ</sequence>
<evidence type="ECO:0000313" key="4">
    <source>
        <dbReference type="Proteomes" id="UP000670776"/>
    </source>
</evidence>
<dbReference type="Gene3D" id="3.10.620.30">
    <property type="match status" value="1"/>
</dbReference>
<dbReference type="SMART" id="SM00460">
    <property type="entry name" value="TGc"/>
    <property type="match status" value="1"/>
</dbReference>
<comment type="caution">
    <text evidence="3">The sequence shown here is derived from an EMBL/GenBank/DDBJ whole genome shotgun (WGS) entry which is preliminary data.</text>
</comment>
<protein>
    <submittedName>
        <fullName evidence="3">Transglutaminase family protein</fullName>
    </submittedName>
</protein>
<dbReference type="EMBL" id="JAGJCB010000003">
    <property type="protein sequence ID" value="MBP0903101.1"/>
    <property type="molecule type" value="Genomic_DNA"/>
</dbReference>
<dbReference type="Pfam" id="PF08379">
    <property type="entry name" value="Bact_transglu_N"/>
    <property type="match status" value="1"/>
</dbReference>
<feature type="compositionally biased region" description="Low complexity" evidence="1">
    <location>
        <begin position="304"/>
        <end position="326"/>
    </location>
</feature>
<feature type="region of interest" description="Disordered" evidence="1">
    <location>
        <begin position="285"/>
        <end position="326"/>
    </location>
</feature>
<dbReference type="SUPFAM" id="SSF54001">
    <property type="entry name" value="Cysteine proteinases"/>
    <property type="match status" value="1"/>
</dbReference>
<dbReference type="RefSeq" id="WP_209653114.1">
    <property type="nucleotide sequence ID" value="NZ_JAGJCB010000003.1"/>
</dbReference>
<dbReference type="InterPro" id="IPR002931">
    <property type="entry name" value="Transglutaminase-like"/>
</dbReference>
<evidence type="ECO:0000313" key="3">
    <source>
        <dbReference type="EMBL" id="MBP0903101.1"/>
    </source>
</evidence>
<proteinExistence type="predicted"/>
<reference evidence="3 4" key="1">
    <citation type="submission" date="2021-04" db="EMBL/GenBank/DDBJ databases">
        <title>Mariniflexile gromovii gen. nov., sp. nov., a gliding bacterium isolated from the sea urchin Strongylocentrotus intermedius.</title>
        <authorList>
            <person name="Ko S."/>
            <person name="Le V."/>
            <person name="Ahn C.-Y."/>
            <person name="Oh H.-M."/>
        </authorList>
    </citation>
    <scope>NUCLEOTIDE SEQUENCE [LARGE SCALE GENOMIC DNA]</scope>
    <source>
        <strain evidence="3 4">KCTC 12570</strain>
    </source>
</reference>
<feature type="domain" description="Transglutaminase-like" evidence="2">
    <location>
        <begin position="171"/>
        <end position="237"/>
    </location>
</feature>
<gene>
    <name evidence="3" type="ORF">J8H85_04605</name>
</gene>
<feature type="compositionally biased region" description="Polar residues" evidence="1">
    <location>
        <begin position="292"/>
        <end position="303"/>
    </location>
</feature>
<keyword evidence="4" id="KW-1185">Reference proteome</keyword>
<evidence type="ECO:0000256" key="1">
    <source>
        <dbReference type="SAM" id="MobiDB-lite"/>
    </source>
</evidence>
<dbReference type="InterPro" id="IPR013589">
    <property type="entry name" value="Bac_transglu_N"/>
</dbReference>
<dbReference type="PANTHER" id="PTHR33490:SF6">
    <property type="entry name" value="SLL1049 PROTEIN"/>
    <property type="match status" value="1"/>
</dbReference>
<dbReference type="Proteomes" id="UP000670776">
    <property type="component" value="Unassembled WGS sequence"/>
</dbReference>
<organism evidence="3 4">
    <name type="scientific">Mariniflexile gromovii</name>
    <dbReference type="NCBI Taxonomy" id="362523"/>
    <lineage>
        <taxon>Bacteria</taxon>
        <taxon>Pseudomonadati</taxon>
        <taxon>Bacteroidota</taxon>
        <taxon>Flavobacteriia</taxon>
        <taxon>Flavobacteriales</taxon>
        <taxon>Flavobacteriaceae</taxon>
        <taxon>Mariniflexile</taxon>
    </lineage>
</organism>